<reference evidence="10" key="3">
    <citation type="submission" date="2025-09" db="UniProtKB">
        <authorList>
            <consortium name="Ensembl"/>
        </authorList>
    </citation>
    <scope>IDENTIFICATION</scope>
</reference>
<dbReference type="NCBIfam" id="TIGR00442">
    <property type="entry name" value="hisS"/>
    <property type="match status" value="1"/>
</dbReference>
<keyword evidence="5" id="KW-0067">ATP-binding</keyword>
<dbReference type="InterPro" id="IPR036621">
    <property type="entry name" value="Anticodon-bd_dom_sf"/>
</dbReference>
<keyword evidence="11" id="KW-1185">Reference proteome</keyword>
<evidence type="ECO:0000256" key="5">
    <source>
        <dbReference type="ARBA" id="ARBA00022840"/>
    </source>
</evidence>
<dbReference type="InterPro" id="IPR006195">
    <property type="entry name" value="aa-tRNA-synth_II"/>
</dbReference>
<comment type="catalytic activity">
    <reaction evidence="8">
        <text>tRNA(His) + L-histidine + ATP = L-histidyl-tRNA(His) + AMP + diphosphate + H(+)</text>
        <dbReference type="Rhea" id="RHEA:17313"/>
        <dbReference type="Rhea" id="RHEA-COMP:9665"/>
        <dbReference type="Rhea" id="RHEA-COMP:9689"/>
        <dbReference type="ChEBI" id="CHEBI:15378"/>
        <dbReference type="ChEBI" id="CHEBI:30616"/>
        <dbReference type="ChEBI" id="CHEBI:33019"/>
        <dbReference type="ChEBI" id="CHEBI:57595"/>
        <dbReference type="ChEBI" id="CHEBI:78442"/>
        <dbReference type="ChEBI" id="CHEBI:78527"/>
        <dbReference type="ChEBI" id="CHEBI:456215"/>
        <dbReference type="EC" id="6.1.1.21"/>
    </reaction>
</comment>
<name>A0A3P8UHU2_CYNSE</name>
<accession>A0A3P8UHU2</accession>
<dbReference type="GO" id="GO:0006427">
    <property type="term" value="P:histidyl-tRNA aminoacylation"/>
    <property type="evidence" value="ECO:0007669"/>
    <property type="project" value="InterPro"/>
</dbReference>
<dbReference type="SUPFAM" id="SSF55681">
    <property type="entry name" value="Class II aaRS and biotin synthetases"/>
    <property type="match status" value="1"/>
</dbReference>
<proteinExistence type="inferred from homology"/>
<dbReference type="Gene3D" id="3.30.930.10">
    <property type="entry name" value="Bira Bifunctional Protein, Domain 2"/>
    <property type="match status" value="1"/>
</dbReference>
<protein>
    <recommendedName>
        <fullName evidence="2">histidine--tRNA ligase</fullName>
        <ecNumber evidence="2">6.1.1.21</ecNumber>
    </recommendedName>
</protein>
<evidence type="ECO:0000256" key="7">
    <source>
        <dbReference type="ARBA" id="ARBA00023146"/>
    </source>
</evidence>
<dbReference type="EC" id="6.1.1.21" evidence="2"/>
<organism evidence="10 11">
    <name type="scientific">Cynoglossus semilaevis</name>
    <name type="common">Tongue sole</name>
    <dbReference type="NCBI Taxonomy" id="244447"/>
    <lineage>
        <taxon>Eukaryota</taxon>
        <taxon>Metazoa</taxon>
        <taxon>Chordata</taxon>
        <taxon>Craniata</taxon>
        <taxon>Vertebrata</taxon>
        <taxon>Euteleostomi</taxon>
        <taxon>Actinopterygii</taxon>
        <taxon>Neopterygii</taxon>
        <taxon>Teleostei</taxon>
        <taxon>Neoteleostei</taxon>
        <taxon>Acanthomorphata</taxon>
        <taxon>Carangaria</taxon>
        <taxon>Pleuronectiformes</taxon>
        <taxon>Pleuronectoidei</taxon>
        <taxon>Cynoglossidae</taxon>
        <taxon>Cynoglossinae</taxon>
        <taxon>Cynoglossus</taxon>
    </lineage>
</organism>
<dbReference type="SUPFAM" id="SSF52954">
    <property type="entry name" value="Class II aaRS ABD-related"/>
    <property type="match status" value="1"/>
</dbReference>
<dbReference type="AlphaFoldDB" id="A0A3P8UHU2"/>
<dbReference type="PANTHER" id="PTHR11476">
    <property type="entry name" value="HISTIDYL-TRNA SYNTHETASE"/>
    <property type="match status" value="1"/>
</dbReference>
<reference evidence="10 11" key="1">
    <citation type="journal article" date="2014" name="Nat. Genet.">
        <title>Whole-genome sequence of a flatfish provides insights into ZW sex chromosome evolution and adaptation to a benthic lifestyle.</title>
        <authorList>
            <person name="Chen S."/>
            <person name="Zhang G."/>
            <person name="Shao C."/>
            <person name="Huang Q."/>
            <person name="Liu G."/>
            <person name="Zhang P."/>
            <person name="Song W."/>
            <person name="An N."/>
            <person name="Chalopin D."/>
            <person name="Volff J.N."/>
            <person name="Hong Y."/>
            <person name="Li Q."/>
            <person name="Sha Z."/>
            <person name="Zhou H."/>
            <person name="Xie M."/>
            <person name="Yu Q."/>
            <person name="Liu Y."/>
            <person name="Xiang H."/>
            <person name="Wang N."/>
            <person name="Wu K."/>
            <person name="Yang C."/>
            <person name="Zhou Q."/>
            <person name="Liao X."/>
            <person name="Yang L."/>
            <person name="Hu Q."/>
            <person name="Zhang J."/>
            <person name="Meng L."/>
            <person name="Jin L."/>
            <person name="Tian Y."/>
            <person name="Lian J."/>
            <person name="Yang J."/>
            <person name="Miao G."/>
            <person name="Liu S."/>
            <person name="Liang Z."/>
            <person name="Yan F."/>
            <person name="Li Y."/>
            <person name="Sun B."/>
            <person name="Zhang H."/>
            <person name="Zhang J."/>
            <person name="Zhu Y."/>
            <person name="Du M."/>
            <person name="Zhao Y."/>
            <person name="Schartl M."/>
            <person name="Tang Q."/>
            <person name="Wang J."/>
        </authorList>
    </citation>
    <scope>NUCLEOTIDE SEQUENCE</scope>
</reference>
<keyword evidence="6" id="KW-0648">Protein biosynthesis</keyword>
<dbReference type="Pfam" id="PF13393">
    <property type="entry name" value="tRNA-synt_His"/>
    <property type="match status" value="1"/>
</dbReference>
<dbReference type="InterPro" id="IPR041715">
    <property type="entry name" value="HisRS-like_core"/>
</dbReference>
<evidence type="ECO:0000313" key="11">
    <source>
        <dbReference type="Proteomes" id="UP000265120"/>
    </source>
</evidence>
<evidence type="ECO:0000256" key="6">
    <source>
        <dbReference type="ARBA" id="ARBA00022917"/>
    </source>
</evidence>
<dbReference type="GO" id="GO:0003723">
    <property type="term" value="F:RNA binding"/>
    <property type="evidence" value="ECO:0007669"/>
    <property type="project" value="TreeGrafter"/>
</dbReference>
<dbReference type="FunFam" id="3.40.50.800:FF:000008">
    <property type="entry name" value="histidine--tRNA ligase, cytoplasmic isoform X1"/>
    <property type="match status" value="1"/>
</dbReference>
<dbReference type="InterPro" id="IPR004154">
    <property type="entry name" value="Anticodon-bd"/>
</dbReference>
<dbReference type="CDD" id="cd00773">
    <property type="entry name" value="HisRS-like_core"/>
    <property type="match status" value="1"/>
</dbReference>
<dbReference type="Gene3D" id="3.40.50.800">
    <property type="entry name" value="Anticodon-binding domain"/>
    <property type="match status" value="1"/>
</dbReference>
<dbReference type="GO" id="GO:0005524">
    <property type="term" value="F:ATP binding"/>
    <property type="evidence" value="ECO:0007669"/>
    <property type="project" value="UniProtKB-KW"/>
</dbReference>
<evidence type="ECO:0000256" key="2">
    <source>
        <dbReference type="ARBA" id="ARBA00012815"/>
    </source>
</evidence>
<reference evidence="10" key="2">
    <citation type="submission" date="2025-08" db="UniProtKB">
        <authorList>
            <consortium name="Ensembl"/>
        </authorList>
    </citation>
    <scope>IDENTIFICATION</scope>
</reference>
<dbReference type="Ensembl" id="ENSCSET00000002837.1">
    <property type="protein sequence ID" value="ENSCSEP00000002793.1"/>
    <property type="gene ID" value="ENSCSEG00000001835.1"/>
</dbReference>
<keyword evidence="3" id="KW-0436">Ligase</keyword>
<sequence>MKQRCECTYAFQQGTRDYNPKQMAIREKVFNTIISSFKRHGAETIDTPVFELKETLTGKYGEDSKLIYDLKDQGGELLSLRYDLTVPFARYLAMNKITNIKRYHIAKVYRRDNPAMTRGRYREFYQCDFDIAGQYDAMIPDAECLKIVYEILSQLDLGDFCIKVNDRRILDGMFAVCGVPDDKFRTICSTVDKLDKVPWEEVKKEMVNEKGLSEDAADQIGEYVSMRGGMDLAERLLQDQKMSQSKQACAGLSDIKLLFSYMHLFQITDKVVFDLSLARGLDYYTGVIYEAVLTQAGVAAVSSETQNGAAGEESVSVGSVAGGGRYDGLVGMFDPKGRKVPCVGVSIGIERIFSIMEQKAEASAEKIRTTEVQIMVASAQKNLLEERLRLVTELWNAGIKAEVMYKKNPKLLSQLQHCEESGIPLVAILGEQELKDQVVKLRVVATREEVCSEHCTPAVCTCSCACINTRDGSIQLSCLIPILQLLTMPISFHTLFLLLQHAMGCLCSGNSVPCSWHVAQSYVEPQCRSHSIPFFFSPSACHGLPFLSQ</sequence>
<dbReference type="CDD" id="cd00859">
    <property type="entry name" value="HisRS_anticodon"/>
    <property type="match status" value="1"/>
</dbReference>
<dbReference type="GO" id="GO:0005739">
    <property type="term" value="C:mitochondrion"/>
    <property type="evidence" value="ECO:0007669"/>
    <property type="project" value="TreeGrafter"/>
</dbReference>
<dbReference type="InterPro" id="IPR045864">
    <property type="entry name" value="aa-tRNA-synth_II/BPL/LPL"/>
</dbReference>
<dbReference type="Pfam" id="PF03129">
    <property type="entry name" value="HGTP_anticodon"/>
    <property type="match status" value="1"/>
</dbReference>
<dbReference type="InterPro" id="IPR033656">
    <property type="entry name" value="HisRS_anticodon"/>
</dbReference>
<dbReference type="GO" id="GO:0042802">
    <property type="term" value="F:identical protein binding"/>
    <property type="evidence" value="ECO:0007669"/>
    <property type="project" value="TreeGrafter"/>
</dbReference>
<comment type="similarity">
    <text evidence="1">Belongs to the class-II aminoacyl-tRNA synthetase family.</text>
</comment>
<dbReference type="PANTHER" id="PTHR11476:SF7">
    <property type="entry name" value="HISTIDINE--TRNA LIGASE"/>
    <property type="match status" value="1"/>
</dbReference>
<dbReference type="Proteomes" id="UP000265120">
    <property type="component" value="Chromosome 15"/>
</dbReference>
<evidence type="ECO:0000259" key="9">
    <source>
        <dbReference type="PROSITE" id="PS50862"/>
    </source>
</evidence>
<keyword evidence="4" id="KW-0547">Nucleotide-binding</keyword>
<dbReference type="GO" id="GO:0005829">
    <property type="term" value="C:cytosol"/>
    <property type="evidence" value="ECO:0007669"/>
    <property type="project" value="TreeGrafter"/>
</dbReference>
<dbReference type="GO" id="GO:0032543">
    <property type="term" value="P:mitochondrial translation"/>
    <property type="evidence" value="ECO:0007669"/>
    <property type="project" value="TreeGrafter"/>
</dbReference>
<dbReference type="PROSITE" id="PS50862">
    <property type="entry name" value="AA_TRNA_LIGASE_II"/>
    <property type="match status" value="1"/>
</dbReference>
<evidence type="ECO:0000256" key="3">
    <source>
        <dbReference type="ARBA" id="ARBA00022598"/>
    </source>
</evidence>
<evidence type="ECO:0000256" key="1">
    <source>
        <dbReference type="ARBA" id="ARBA00008226"/>
    </source>
</evidence>
<dbReference type="FunFam" id="3.30.930.10:FF:000021">
    <property type="entry name" value="Probable histidine--tRNA ligase, mitochondrial"/>
    <property type="match status" value="1"/>
</dbReference>
<evidence type="ECO:0000256" key="4">
    <source>
        <dbReference type="ARBA" id="ARBA00022741"/>
    </source>
</evidence>
<evidence type="ECO:0000313" key="10">
    <source>
        <dbReference type="Ensembl" id="ENSCSEP00000002793.1"/>
    </source>
</evidence>
<dbReference type="InterPro" id="IPR015807">
    <property type="entry name" value="His-tRNA-ligase"/>
</dbReference>
<evidence type="ECO:0000256" key="8">
    <source>
        <dbReference type="ARBA" id="ARBA00047639"/>
    </source>
</evidence>
<feature type="domain" description="Aminoacyl-transfer RNA synthetases class-II family profile" evidence="9">
    <location>
        <begin position="1"/>
        <end position="356"/>
    </location>
</feature>
<dbReference type="GO" id="GO:0004821">
    <property type="term" value="F:histidine-tRNA ligase activity"/>
    <property type="evidence" value="ECO:0007669"/>
    <property type="project" value="UniProtKB-EC"/>
</dbReference>
<keyword evidence="7" id="KW-0030">Aminoacyl-tRNA synthetase</keyword>
<dbReference type="GeneTree" id="ENSGT00390000005922"/>